<protein>
    <submittedName>
        <fullName evidence="2">Uncharacterized protein</fullName>
    </submittedName>
</protein>
<organism evidence="2 3">
    <name type="scientific">Perca fluviatilis</name>
    <name type="common">European perch</name>
    <dbReference type="NCBI Taxonomy" id="8168"/>
    <lineage>
        <taxon>Eukaryota</taxon>
        <taxon>Metazoa</taxon>
        <taxon>Chordata</taxon>
        <taxon>Craniata</taxon>
        <taxon>Vertebrata</taxon>
        <taxon>Euteleostomi</taxon>
        <taxon>Actinopterygii</taxon>
        <taxon>Neopterygii</taxon>
        <taxon>Teleostei</taxon>
        <taxon>Neoteleostei</taxon>
        <taxon>Acanthomorphata</taxon>
        <taxon>Eupercaria</taxon>
        <taxon>Perciformes</taxon>
        <taxon>Percoidei</taxon>
        <taxon>Percidae</taxon>
        <taxon>Percinae</taxon>
        <taxon>Perca</taxon>
    </lineage>
</organism>
<name>A0A6A5EUN7_PERFL</name>
<gene>
    <name evidence="2" type="ORF">PFLUV_G00142260</name>
</gene>
<evidence type="ECO:0000313" key="2">
    <source>
        <dbReference type="EMBL" id="KAF1382295.1"/>
    </source>
</evidence>
<reference evidence="2 3" key="1">
    <citation type="submission" date="2019-06" db="EMBL/GenBank/DDBJ databases">
        <title>A chromosome-scale genome assembly of the European perch, Perca fluviatilis.</title>
        <authorList>
            <person name="Roques C."/>
            <person name="Zahm M."/>
            <person name="Cabau C."/>
            <person name="Klopp C."/>
            <person name="Bouchez O."/>
            <person name="Donnadieu C."/>
            <person name="Kuhl H."/>
            <person name="Gislard M."/>
            <person name="Guendouz S."/>
            <person name="Journot L."/>
            <person name="Haffray P."/>
            <person name="Bestin A."/>
            <person name="Morvezen R."/>
            <person name="Feron R."/>
            <person name="Wen M."/>
            <person name="Jouanno E."/>
            <person name="Herpin A."/>
            <person name="Schartl M."/>
            <person name="Postlethwait J."/>
            <person name="Schaerlinger B."/>
            <person name="Chardard D."/>
            <person name="Lecocq T."/>
            <person name="Poncet C."/>
            <person name="Jaffrelo L."/>
            <person name="Lampietro C."/>
            <person name="Guiguen Y."/>
        </authorList>
    </citation>
    <scope>NUCLEOTIDE SEQUENCE [LARGE SCALE GENOMIC DNA]</scope>
    <source>
        <tissue evidence="2">Blood</tissue>
    </source>
</reference>
<evidence type="ECO:0000313" key="3">
    <source>
        <dbReference type="Proteomes" id="UP000465112"/>
    </source>
</evidence>
<dbReference type="EMBL" id="VHII01000012">
    <property type="protein sequence ID" value="KAF1382295.1"/>
    <property type="molecule type" value="Genomic_DNA"/>
</dbReference>
<keyword evidence="3" id="KW-1185">Reference proteome</keyword>
<dbReference type="AlphaFoldDB" id="A0A6A5EUN7"/>
<feature type="compositionally biased region" description="Low complexity" evidence="1">
    <location>
        <begin position="20"/>
        <end position="37"/>
    </location>
</feature>
<accession>A0A6A5EUN7</accession>
<evidence type="ECO:0000256" key="1">
    <source>
        <dbReference type="SAM" id="MobiDB-lite"/>
    </source>
</evidence>
<dbReference type="Proteomes" id="UP000465112">
    <property type="component" value="Chromosome 12"/>
</dbReference>
<proteinExistence type="predicted"/>
<sequence length="131" mass="14302">MTLLRAWTETPLPPRPPRDPLTLLTSPPHQPEPLSRNSSPLLPLTAVCQQLNCTISAESTSTIYLILIRFCWAGAARCIGQTSRLPILLEGCPPQHGLVINLKGSPKADELICVQPYCSGALGTQRPPQIW</sequence>
<feature type="region of interest" description="Disordered" evidence="1">
    <location>
        <begin position="1"/>
        <end position="37"/>
    </location>
</feature>
<comment type="caution">
    <text evidence="2">The sequence shown here is derived from an EMBL/GenBank/DDBJ whole genome shotgun (WGS) entry which is preliminary data.</text>
</comment>